<evidence type="ECO:0000256" key="6">
    <source>
        <dbReference type="SAM" id="MobiDB-lite"/>
    </source>
</evidence>
<dbReference type="Proteomes" id="UP001377567">
    <property type="component" value="Unassembled WGS sequence"/>
</dbReference>
<feature type="compositionally biased region" description="Polar residues" evidence="6">
    <location>
        <begin position="407"/>
        <end position="421"/>
    </location>
</feature>
<keyword evidence="4" id="KW-0736">Signalosome</keyword>
<evidence type="ECO:0000256" key="4">
    <source>
        <dbReference type="ARBA" id="ARBA00022790"/>
    </source>
</evidence>
<keyword evidence="3" id="KW-0963">Cytoplasm</keyword>
<comment type="subcellular location">
    <subcellularLocation>
        <location evidence="2">Cytoplasm</location>
    </subcellularLocation>
    <subcellularLocation>
        <location evidence="1">Nucleus</location>
    </subcellularLocation>
</comment>
<evidence type="ECO:0000256" key="5">
    <source>
        <dbReference type="ARBA" id="ARBA00023242"/>
    </source>
</evidence>
<feature type="compositionally biased region" description="Basic and acidic residues" evidence="6">
    <location>
        <begin position="381"/>
        <end position="399"/>
    </location>
</feature>
<name>A0AAV5RVK4_MAUHU</name>
<reference evidence="8 9" key="1">
    <citation type="journal article" date="2023" name="Elife">
        <title>Identification of key yeast species and microbe-microbe interactions impacting larval growth of Drosophila in the wild.</title>
        <authorList>
            <person name="Mure A."/>
            <person name="Sugiura Y."/>
            <person name="Maeda R."/>
            <person name="Honda K."/>
            <person name="Sakurai N."/>
            <person name="Takahashi Y."/>
            <person name="Watada M."/>
            <person name="Katoh T."/>
            <person name="Gotoh A."/>
            <person name="Gotoh Y."/>
            <person name="Taniguchi I."/>
            <person name="Nakamura K."/>
            <person name="Hayashi T."/>
            <person name="Katayama T."/>
            <person name="Uemura T."/>
            <person name="Hattori Y."/>
        </authorList>
    </citation>
    <scope>NUCLEOTIDE SEQUENCE [LARGE SCALE GENOMIC DNA]</scope>
    <source>
        <strain evidence="8 9">KH-74</strain>
    </source>
</reference>
<evidence type="ECO:0000256" key="1">
    <source>
        <dbReference type="ARBA" id="ARBA00004123"/>
    </source>
</evidence>
<evidence type="ECO:0000256" key="2">
    <source>
        <dbReference type="ARBA" id="ARBA00004496"/>
    </source>
</evidence>
<dbReference type="InterPro" id="IPR000717">
    <property type="entry name" value="PCI_dom"/>
</dbReference>
<feature type="domain" description="PCI" evidence="7">
    <location>
        <begin position="166"/>
        <end position="345"/>
    </location>
</feature>
<dbReference type="Gene3D" id="1.25.40.570">
    <property type="match status" value="1"/>
</dbReference>
<dbReference type="AlphaFoldDB" id="A0AAV5RVK4"/>
<keyword evidence="9" id="KW-1185">Reference proteome</keyword>
<dbReference type="EMBL" id="BTGD01000005">
    <property type="protein sequence ID" value="GMM55382.1"/>
    <property type="molecule type" value="Genomic_DNA"/>
</dbReference>
<evidence type="ECO:0000313" key="9">
    <source>
        <dbReference type="Proteomes" id="UP001377567"/>
    </source>
</evidence>
<protein>
    <submittedName>
        <fullName evidence="8">Pci8 protein</fullName>
    </submittedName>
</protein>
<keyword evidence="5" id="KW-0539">Nucleus</keyword>
<accession>A0AAV5RVK4</accession>
<proteinExistence type="predicted"/>
<evidence type="ECO:0000259" key="7">
    <source>
        <dbReference type="PROSITE" id="PS50250"/>
    </source>
</evidence>
<comment type="caution">
    <text evidence="8">The sequence shown here is derived from an EMBL/GenBank/DDBJ whole genome shotgun (WGS) entry which is preliminary data.</text>
</comment>
<dbReference type="GO" id="GO:0005737">
    <property type="term" value="C:cytoplasm"/>
    <property type="evidence" value="ECO:0007669"/>
    <property type="project" value="UniProtKB-SubCell"/>
</dbReference>
<evidence type="ECO:0000313" key="8">
    <source>
        <dbReference type="EMBL" id="GMM55382.1"/>
    </source>
</evidence>
<feature type="region of interest" description="Disordered" evidence="6">
    <location>
        <begin position="381"/>
        <end position="430"/>
    </location>
</feature>
<sequence length="430" mass="50806">MFDQYMEPIFLERTALILRNGLRSPEERAQLAKEAVDYLRRINYTNSPHWNTFLSSSGLQSSAIPNPRYTENHDKEQCVVIKKIIDHNYAEALHLIEAREIKQSQYFRKMECLINLQLLSKDYHNVDELSHYFKNNTSIEDLIPEEKAAFRRIQTVICASYYQQKRFFDCCSHFFNYLSLDPEFLNEIITPTIYFPLISSKEIITMITLSCLIAIPLDNYTTFLYLPDIRGFYQIATLLPTCLELLIHTKFRDFFRLLEDTLGDLCRSEMFLQESWNFAQFTIRSKIYFFYIRISTQLEISYIASILQIPEEQTRQEIEQLISSAGLNVIIEDNVIHLKHKHLLEDAIEDLKENEHKIQVFLDRQAHANNQLKDRAQHRIKINEENSHKFNQTEDSKETNEDDFMIQTDQYDSNGESSIMNIDNEDNVLD</sequence>
<dbReference type="PANTHER" id="PTHR14145:SF2">
    <property type="entry name" value="COP9 SIGNALOSOME COMPLEX SUBUNIT 1"/>
    <property type="match status" value="1"/>
</dbReference>
<dbReference type="PANTHER" id="PTHR14145">
    <property type="entry name" value="26S PROTESOME SUBUNIT 6"/>
    <property type="match status" value="1"/>
</dbReference>
<gene>
    <name evidence="8" type="ORF">DAKH74_019980</name>
</gene>
<dbReference type="PROSITE" id="PS50250">
    <property type="entry name" value="PCI"/>
    <property type="match status" value="1"/>
</dbReference>
<organism evidence="8 9">
    <name type="scientific">Maudiozyma humilis</name>
    <name type="common">Sour dough yeast</name>
    <name type="synonym">Kazachstania humilis</name>
    <dbReference type="NCBI Taxonomy" id="51915"/>
    <lineage>
        <taxon>Eukaryota</taxon>
        <taxon>Fungi</taxon>
        <taxon>Dikarya</taxon>
        <taxon>Ascomycota</taxon>
        <taxon>Saccharomycotina</taxon>
        <taxon>Saccharomycetes</taxon>
        <taxon>Saccharomycetales</taxon>
        <taxon>Saccharomycetaceae</taxon>
        <taxon>Maudiozyma</taxon>
    </lineage>
</organism>
<dbReference type="InterPro" id="IPR019585">
    <property type="entry name" value="Rpn7/CSN1"/>
</dbReference>
<evidence type="ECO:0000256" key="3">
    <source>
        <dbReference type="ARBA" id="ARBA00022490"/>
    </source>
</evidence>
<dbReference type="GO" id="GO:0008180">
    <property type="term" value="C:COP9 signalosome"/>
    <property type="evidence" value="ECO:0007669"/>
    <property type="project" value="UniProtKB-KW"/>
</dbReference>